<organism evidence="1">
    <name type="scientific">Pelagomonas calceolata</name>
    <dbReference type="NCBI Taxonomy" id="35677"/>
    <lineage>
        <taxon>Eukaryota</taxon>
        <taxon>Sar</taxon>
        <taxon>Stramenopiles</taxon>
        <taxon>Ochrophyta</taxon>
        <taxon>Pelagophyceae</taxon>
        <taxon>Pelagomonadales</taxon>
        <taxon>Pelagomonadaceae</taxon>
        <taxon>Pelagomonas</taxon>
    </lineage>
</organism>
<dbReference type="PANTHER" id="PTHR17985">
    <property type="entry name" value="SER/THR-RICH PROTEIN T10 IN DGCR REGION"/>
    <property type="match status" value="1"/>
</dbReference>
<evidence type="ECO:0000313" key="2">
    <source>
        <dbReference type="EMBL" id="CAH0373350.1"/>
    </source>
</evidence>
<dbReference type="Proteomes" id="UP000789595">
    <property type="component" value="Unassembled WGS sequence"/>
</dbReference>
<keyword evidence="3" id="KW-1185">Reference proteome</keyword>
<protein>
    <recommendedName>
        <fullName evidence="4">Transport and Golgi organization protein 2 homolog</fullName>
    </recommendedName>
</protein>
<evidence type="ECO:0008006" key="4">
    <source>
        <dbReference type="Google" id="ProtNLM"/>
    </source>
</evidence>
<evidence type="ECO:0000313" key="3">
    <source>
        <dbReference type="Proteomes" id="UP000789595"/>
    </source>
</evidence>
<dbReference type="Pfam" id="PF05742">
    <property type="entry name" value="TANGO2"/>
    <property type="match status" value="1"/>
</dbReference>
<reference evidence="2" key="2">
    <citation type="submission" date="2021-11" db="EMBL/GenBank/DDBJ databases">
        <authorList>
            <consortium name="Genoscope - CEA"/>
            <person name="William W."/>
        </authorList>
    </citation>
    <scope>NUCLEOTIDE SEQUENCE</scope>
</reference>
<dbReference type="PANTHER" id="PTHR17985:SF8">
    <property type="entry name" value="TRANSPORT AND GOLGI ORGANIZATION PROTEIN 2 HOMOLOG"/>
    <property type="match status" value="1"/>
</dbReference>
<dbReference type="OrthoDB" id="57786at2759"/>
<proteinExistence type="predicted"/>
<dbReference type="AlphaFoldDB" id="A0A7S4A7E5"/>
<gene>
    <name evidence="1" type="ORF">PCAL00307_LOCUS21420</name>
    <name evidence="2" type="ORF">PECAL_4P05400</name>
</gene>
<dbReference type="EMBL" id="CAKKNE010000004">
    <property type="protein sequence ID" value="CAH0373350.1"/>
    <property type="molecule type" value="Genomic_DNA"/>
</dbReference>
<reference evidence="1" key="1">
    <citation type="submission" date="2021-01" db="EMBL/GenBank/DDBJ databases">
        <authorList>
            <person name="Corre E."/>
            <person name="Pelletier E."/>
            <person name="Niang G."/>
            <person name="Scheremetjew M."/>
            <person name="Finn R."/>
            <person name="Kale V."/>
            <person name="Holt S."/>
            <person name="Cochrane G."/>
            <person name="Meng A."/>
            <person name="Brown T."/>
            <person name="Cohen L."/>
        </authorList>
    </citation>
    <scope>NUCLEOTIDE SEQUENCE</scope>
    <source>
        <strain evidence="1">CCMP1756</strain>
    </source>
</reference>
<dbReference type="InterPro" id="IPR008551">
    <property type="entry name" value="TANGO2"/>
</dbReference>
<evidence type="ECO:0000313" key="1">
    <source>
        <dbReference type="EMBL" id="CAE0705970.1"/>
    </source>
</evidence>
<sequence length="271" mass="29505">MCLVFVWRAPAPDEVCEEWEHELAKRYRLVIASNRDEILSRPADRLGRWRDNEKVVGGRDISGGGTWLGMSDGGRWSCILNVREPEQAPPDAPSRGALCANFLLGESTPEEAARAAVRDGAQYAGFNAVFGSSEDAWHACNRGGGVAEMPRGISVITNAAPGLDAAWSTAERGRARFAEALRDAADDALVEALFDVLADGTKLPLSPTRMPPSVEDRLCYVCVPPVEVSSNKFWGTRTHTVFLVRADGSVTAVERSRLPGESDVREEFSIF</sequence>
<accession>A0A7S4A7E5</accession>
<name>A0A7S4A7E5_9STRA</name>
<dbReference type="EMBL" id="HBIW01024822">
    <property type="protein sequence ID" value="CAE0705970.1"/>
    <property type="molecule type" value="Transcribed_RNA"/>
</dbReference>